<dbReference type="Proteomes" id="UP000826616">
    <property type="component" value="Chromosome"/>
</dbReference>
<keyword evidence="3" id="KW-1185">Reference proteome</keyword>
<organism evidence="2 3">
    <name type="scientific">Aneurinibacillus thermoaerophilus</name>
    <dbReference type="NCBI Taxonomy" id="143495"/>
    <lineage>
        <taxon>Bacteria</taxon>
        <taxon>Bacillati</taxon>
        <taxon>Bacillota</taxon>
        <taxon>Bacilli</taxon>
        <taxon>Bacillales</taxon>
        <taxon>Paenibacillaceae</taxon>
        <taxon>Aneurinibacillus group</taxon>
        <taxon>Aneurinibacillus</taxon>
    </lineage>
</organism>
<dbReference type="GeneID" id="97143398"/>
<feature type="transmembrane region" description="Helical" evidence="1">
    <location>
        <begin position="295"/>
        <end position="318"/>
    </location>
</feature>
<feature type="transmembrane region" description="Helical" evidence="1">
    <location>
        <begin position="12"/>
        <end position="38"/>
    </location>
</feature>
<feature type="transmembrane region" description="Helical" evidence="1">
    <location>
        <begin position="100"/>
        <end position="123"/>
    </location>
</feature>
<feature type="transmembrane region" description="Helical" evidence="1">
    <location>
        <begin position="237"/>
        <end position="253"/>
    </location>
</feature>
<keyword evidence="1" id="KW-0472">Membrane</keyword>
<dbReference type="Pfam" id="PF09991">
    <property type="entry name" value="DUF2232"/>
    <property type="match status" value="1"/>
</dbReference>
<evidence type="ECO:0000313" key="3">
    <source>
        <dbReference type="Proteomes" id="UP000826616"/>
    </source>
</evidence>
<protein>
    <submittedName>
        <fullName evidence="2">YybS family protein</fullName>
    </submittedName>
</protein>
<feature type="transmembrane region" description="Helical" evidence="1">
    <location>
        <begin position="187"/>
        <end position="211"/>
    </location>
</feature>
<reference evidence="2 3" key="1">
    <citation type="submission" date="2021-08" db="EMBL/GenBank/DDBJ databases">
        <title>Complete genome sequence of the strain Aneurinibacillus thermoaerophilus CCM 8960.</title>
        <authorList>
            <person name="Musilova J."/>
            <person name="Kourilova X."/>
            <person name="Pernicova I."/>
            <person name="Bezdicek M."/>
            <person name="Lengerova M."/>
            <person name="Obruca S."/>
            <person name="Sedlar K."/>
        </authorList>
    </citation>
    <scope>NUCLEOTIDE SEQUENCE [LARGE SCALE GENOMIC DNA]</scope>
    <source>
        <strain evidence="2 3">CCM 8960</strain>
    </source>
</reference>
<feature type="transmembrane region" description="Helical" evidence="1">
    <location>
        <begin position="58"/>
        <end position="88"/>
    </location>
</feature>
<dbReference type="RefSeq" id="WP_220559237.1">
    <property type="nucleotide sequence ID" value="NZ_CP080764.1"/>
</dbReference>
<name>A0ABX8YCU6_ANETH</name>
<keyword evidence="1" id="KW-0812">Transmembrane</keyword>
<feature type="transmembrane region" description="Helical" evidence="1">
    <location>
        <begin position="259"/>
        <end position="286"/>
    </location>
</feature>
<keyword evidence="1" id="KW-1133">Transmembrane helix</keyword>
<accession>A0ABX8YCU6</accession>
<evidence type="ECO:0000256" key="1">
    <source>
        <dbReference type="SAM" id="Phobius"/>
    </source>
</evidence>
<dbReference type="PANTHER" id="PTHR41324">
    <property type="entry name" value="MEMBRANE PROTEIN-RELATED"/>
    <property type="match status" value="1"/>
</dbReference>
<dbReference type="EMBL" id="CP080764">
    <property type="protein sequence ID" value="QYY42793.1"/>
    <property type="molecule type" value="Genomic_DNA"/>
</dbReference>
<dbReference type="PANTHER" id="PTHR41324:SF1">
    <property type="entry name" value="DUF2232 DOMAIN-CONTAINING PROTEIN"/>
    <property type="match status" value="1"/>
</dbReference>
<evidence type="ECO:0000313" key="2">
    <source>
        <dbReference type="EMBL" id="QYY42793.1"/>
    </source>
</evidence>
<sequence length="330" mass="37125">MQNNVRAILEGAFVSAIFLVLFFIAFYTPLSIVAVFALPLPLTVYGYRHEAKVGGLAAFVTVFLSFIFAGFPGLLLSFPAAVMGLVMGVAYRKKKSAGQVLMIGTLVELTFMFVSIGLALAVMKINPLDDMIKAMREISEQVLTDMQKQIENSVSQLPEDQRNEAQTKQLAQLKESLGMMKAQVTSLITAIIPGLLISSSLLSALINHAFFRRISQRMGVQIQSLPALHNLRFPRSILYYYFIVLFLFMIKGLQDYHFLYMAVLNIMLVLQLLFFVQGLGFIAYWIHQRNASKGLLFIAVILFLIPPFTYILLLIGVLDVGFNLRNRFFR</sequence>
<proteinExistence type="predicted"/>
<dbReference type="InterPro" id="IPR018710">
    <property type="entry name" value="DUF2232"/>
</dbReference>
<gene>
    <name evidence="2" type="ORF">K3F53_18625</name>
</gene>